<feature type="transmembrane region" description="Helical" evidence="1">
    <location>
        <begin position="22"/>
        <end position="45"/>
    </location>
</feature>
<dbReference type="RefSeq" id="WP_238206480.1">
    <property type="nucleotide sequence ID" value="NZ_BPQE01000027.1"/>
</dbReference>
<keyword evidence="1" id="KW-1133">Transmembrane helix</keyword>
<sequence length="46" mass="4641">MDFHGNPHAHSLGHTVDSGDQLSSVVILGIAAVGGLVALVLTALIH</sequence>
<dbReference type="Proteomes" id="UP001231124">
    <property type="component" value="Unassembled WGS sequence"/>
</dbReference>
<keyword evidence="3" id="KW-1185">Reference proteome</keyword>
<name>A0ABU0I434_9HYPH</name>
<evidence type="ECO:0000313" key="3">
    <source>
        <dbReference type="Proteomes" id="UP001231124"/>
    </source>
</evidence>
<evidence type="ECO:0000313" key="2">
    <source>
        <dbReference type="EMBL" id="MDQ0449377.1"/>
    </source>
</evidence>
<keyword evidence="1" id="KW-0812">Transmembrane</keyword>
<accession>A0ABU0I434</accession>
<evidence type="ECO:0008006" key="4">
    <source>
        <dbReference type="Google" id="ProtNLM"/>
    </source>
</evidence>
<gene>
    <name evidence="2" type="ORF">QO012_003894</name>
</gene>
<evidence type="ECO:0000256" key="1">
    <source>
        <dbReference type="SAM" id="Phobius"/>
    </source>
</evidence>
<protein>
    <recommendedName>
        <fullName evidence="4">Cobalt transporter</fullName>
    </recommendedName>
</protein>
<proteinExistence type="predicted"/>
<organism evidence="2 3">
    <name type="scientific">Methylobacterium aerolatum</name>
    <dbReference type="NCBI Taxonomy" id="418708"/>
    <lineage>
        <taxon>Bacteria</taxon>
        <taxon>Pseudomonadati</taxon>
        <taxon>Pseudomonadota</taxon>
        <taxon>Alphaproteobacteria</taxon>
        <taxon>Hyphomicrobiales</taxon>
        <taxon>Methylobacteriaceae</taxon>
        <taxon>Methylobacterium</taxon>
    </lineage>
</organism>
<keyword evidence="1" id="KW-0472">Membrane</keyword>
<dbReference type="EMBL" id="JAUSVP010000014">
    <property type="protein sequence ID" value="MDQ0449377.1"/>
    <property type="molecule type" value="Genomic_DNA"/>
</dbReference>
<reference evidence="2 3" key="1">
    <citation type="submission" date="2023-07" db="EMBL/GenBank/DDBJ databases">
        <title>Genomic Encyclopedia of Type Strains, Phase IV (KMG-IV): sequencing the most valuable type-strain genomes for metagenomic binning, comparative biology and taxonomic classification.</title>
        <authorList>
            <person name="Goeker M."/>
        </authorList>
    </citation>
    <scope>NUCLEOTIDE SEQUENCE [LARGE SCALE GENOMIC DNA]</scope>
    <source>
        <strain evidence="2 3">DSM 19013</strain>
    </source>
</reference>
<comment type="caution">
    <text evidence="2">The sequence shown here is derived from an EMBL/GenBank/DDBJ whole genome shotgun (WGS) entry which is preliminary data.</text>
</comment>